<accession>A0A9P0P100</accession>
<evidence type="ECO:0000256" key="1">
    <source>
        <dbReference type="SAM" id="SignalP"/>
    </source>
</evidence>
<reference evidence="2" key="1">
    <citation type="submission" date="2022-03" db="EMBL/GenBank/DDBJ databases">
        <authorList>
            <person name="Sayadi A."/>
        </authorList>
    </citation>
    <scope>NUCLEOTIDE SEQUENCE</scope>
</reference>
<protein>
    <submittedName>
        <fullName evidence="2">Uncharacterized protein</fullName>
    </submittedName>
</protein>
<keyword evidence="1" id="KW-0732">Signal</keyword>
<dbReference type="Proteomes" id="UP001152888">
    <property type="component" value="Unassembled WGS sequence"/>
</dbReference>
<comment type="caution">
    <text evidence="2">The sequence shown here is derived from an EMBL/GenBank/DDBJ whole genome shotgun (WGS) entry which is preliminary data.</text>
</comment>
<feature type="signal peptide" evidence="1">
    <location>
        <begin position="1"/>
        <end position="21"/>
    </location>
</feature>
<dbReference type="EMBL" id="CAKOFQ010006723">
    <property type="protein sequence ID" value="CAH1965331.1"/>
    <property type="molecule type" value="Genomic_DNA"/>
</dbReference>
<proteinExistence type="predicted"/>
<sequence>MANKDKAVLLDICLLLQCTLAVKAPIQDSCFLKATEAYERIDKTISKAVLQKFCQHFLWYLAGEVSVLSLLDDDVDEETEVKIVANLA</sequence>
<organism evidence="2 3">
    <name type="scientific">Acanthoscelides obtectus</name>
    <name type="common">Bean weevil</name>
    <name type="synonym">Bruchus obtectus</name>
    <dbReference type="NCBI Taxonomy" id="200917"/>
    <lineage>
        <taxon>Eukaryota</taxon>
        <taxon>Metazoa</taxon>
        <taxon>Ecdysozoa</taxon>
        <taxon>Arthropoda</taxon>
        <taxon>Hexapoda</taxon>
        <taxon>Insecta</taxon>
        <taxon>Pterygota</taxon>
        <taxon>Neoptera</taxon>
        <taxon>Endopterygota</taxon>
        <taxon>Coleoptera</taxon>
        <taxon>Polyphaga</taxon>
        <taxon>Cucujiformia</taxon>
        <taxon>Chrysomeloidea</taxon>
        <taxon>Chrysomelidae</taxon>
        <taxon>Bruchinae</taxon>
        <taxon>Bruchini</taxon>
        <taxon>Acanthoscelides</taxon>
    </lineage>
</organism>
<dbReference type="AlphaFoldDB" id="A0A9P0P100"/>
<dbReference type="OrthoDB" id="65569at2759"/>
<name>A0A9P0P100_ACAOB</name>
<evidence type="ECO:0000313" key="3">
    <source>
        <dbReference type="Proteomes" id="UP001152888"/>
    </source>
</evidence>
<keyword evidence="3" id="KW-1185">Reference proteome</keyword>
<gene>
    <name evidence="2" type="ORF">ACAOBT_LOCUS6271</name>
</gene>
<evidence type="ECO:0000313" key="2">
    <source>
        <dbReference type="EMBL" id="CAH1965331.1"/>
    </source>
</evidence>
<feature type="chain" id="PRO_5040142078" evidence="1">
    <location>
        <begin position="22"/>
        <end position="88"/>
    </location>
</feature>